<evidence type="ECO:0000256" key="1">
    <source>
        <dbReference type="ARBA" id="ARBA00000385"/>
    </source>
</evidence>
<dbReference type="GO" id="GO:1990481">
    <property type="term" value="P:mRNA pseudouridine synthesis"/>
    <property type="evidence" value="ECO:0007669"/>
    <property type="project" value="TreeGrafter"/>
</dbReference>
<dbReference type="SUPFAM" id="SSF55120">
    <property type="entry name" value="Pseudouridine synthase"/>
    <property type="match status" value="1"/>
</dbReference>
<comment type="catalytic activity">
    <reaction evidence="1 5">
        <text>uridine(55) in tRNA = pseudouridine(55) in tRNA</text>
        <dbReference type="Rhea" id="RHEA:42532"/>
        <dbReference type="Rhea" id="RHEA-COMP:10101"/>
        <dbReference type="Rhea" id="RHEA-COMP:10102"/>
        <dbReference type="ChEBI" id="CHEBI:65314"/>
        <dbReference type="ChEBI" id="CHEBI:65315"/>
        <dbReference type="EC" id="5.4.99.25"/>
    </reaction>
</comment>
<dbReference type="InterPro" id="IPR014780">
    <property type="entry name" value="tRNA_psdUridine_synth_TruB"/>
</dbReference>
<accession>A0A449AUV8</accession>
<evidence type="ECO:0000256" key="3">
    <source>
        <dbReference type="ARBA" id="ARBA00022694"/>
    </source>
</evidence>
<evidence type="ECO:0000259" key="6">
    <source>
        <dbReference type="Pfam" id="PF01509"/>
    </source>
</evidence>
<dbReference type="Pfam" id="PF01509">
    <property type="entry name" value="TruB_N"/>
    <property type="match status" value="1"/>
</dbReference>
<feature type="domain" description="Pseudouridine synthase II N-terminal" evidence="6">
    <location>
        <begin position="23"/>
        <end position="170"/>
    </location>
</feature>
<name>A0A449AUV8_9BACT</name>
<protein>
    <recommendedName>
        <fullName evidence="5">tRNA pseudouridine synthase B</fullName>
        <ecNumber evidence="5">5.4.99.25</ecNumber>
    </recommendedName>
    <alternativeName>
        <fullName evidence="5">tRNA pseudouridine(55) synthase</fullName>
        <shortName evidence="5">Psi55 synthase</shortName>
    </alternativeName>
    <alternativeName>
        <fullName evidence="5">tRNA pseudouridylate synthase</fullName>
    </alternativeName>
    <alternativeName>
        <fullName evidence="5">tRNA-uridine isomerase</fullName>
    </alternativeName>
</protein>
<evidence type="ECO:0000256" key="5">
    <source>
        <dbReference type="HAMAP-Rule" id="MF_01080"/>
    </source>
</evidence>
<reference evidence="7 8" key="1">
    <citation type="submission" date="2019-01" db="EMBL/GenBank/DDBJ databases">
        <authorList>
            <consortium name="Pathogen Informatics"/>
        </authorList>
    </citation>
    <scope>NUCLEOTIDE SEQUENCE [LARGE SCALE GENOMIC DNA]</scope>
    <source>
        <strain evidence="7 8">NCTC10194</strain>
    </source>
</reference>
<proteinExistence type="inferred from homology"/>
<evidence type="ECO:0000313" key="8">
    <source>
        <dbReference type="Proteomes" id="UP000290815"/>
    </source>
</evidence>
<dbReference type="GO" id="GO:0003723">
    <property type="term" value="F:RNA binding"/>
    <property type="evidence" value="ECO:0007669"/>
    <property type="project" value="InterPro"/>
</dbReference>
<dbReference type="EC" id="5.4.99.25" evidence="5"/>
<dbReference type="GO" id="GO:0031119">
    <property type="term" value="P:tRNA pseudouridine synthesis"/>
    <property type="evidence" value="ECO:0007669"/>
    <property type="project" value="UniProtKB-UniRule"/>
</dbReference>
<evidence type="ECO:0000256" key="4">
    <source>
        <dbReference type="ARBA" id="ARBA00023235"/>
    </source>
</evidence>
<organism evidence="7 8">
    <name type="scientific">Mycoplasmopsis glycophila</name>
    <dbReference type="NCBI Taxonomy" id="171285"/>
    <lineage>
        <taxon>Bacteria</taxon>
        <taxon>Bacillati</taxon>
        <taxon>Mycoplasmatota</taxon>
        <taxon>Mycoplasmoidales</taxon>
        <taxon>Metamycoplasmataceae</taxon>
        <taxon>Mycoplasmopsis</taxon>
    </lineage>
</organism>
<evidence type="ECO:0000256" key="2">
    <source>
        <dbReference type="ARBA" id="ARBA00005642"/>
    </source>
</evidence>
<dbReference type="RefSeq" id="WP_027333840.1">
    <property type="nucleotide sequence ID" value="NZ_LR215024.1"/>
</dbReference>
<keyword evidence="8" id="KW-1185">Reference proteome</keyword>
<dbReference type="Gene3D" id="3.30.2350.10">
    <property type="entry name" value="Pseudouridine synthase"/>
    <property type="match status" value="1"/>
</dbReference>
<dbReference type="AlphaFoldDB" id="A0A449AUV8"/>
<dbReference type="PANTHER" id="PTHR13767:SF2">
    <property type="entry name" value="PSEUDOURIDYLATE SYNTHASE TRUB1"/>
    <property type="match status" value="1"/>
</dbReference>
<keyword evidence="3 5" id="KW-0819">tRNA processing</keyword>
<dbReference type="Proteomes" id="UP000290815">
    <property type="component" value="Chromosome"/>
</dbReference>
<dbReference type="NCBIfam" id="TIGR00431">
    <property type="entry name" value="TruB"/>
    <property type="match status" value="1"/>
</dbReference>
<dbReference type="InterPro" id="IPR020103">
    <property type="entry name" value="PsdUridine_synth_cat_dom_sf"/>
</dbReference>
<dbReference type="GO" id="GO:0160148">
    <property type="term" value="F:tRNA pseudouridine(55) synthase activity"/>
    <property type="evidence" value="ECO:0007669"/>
    <property type="project" value="UniProtKB-EC"/>
</dbReference>
<evidence type="ECO:0000313" key="7">
    <source>
        <dbReference type="EMBL" id="VEU70273.1"/>
    </source>
</evidence>
<dbReference type="KEGG" id="mgly:NCTC10194_00277"/>
<sequence length="278" mass="32162">MFYKYNKPKGIYANKAIRDLGKKINTKKIGHTGILDPLASGLMIVATEEDTKLLQYIENKTKTYLAKCKFGFKSDSYDIDTEVINLNLPLVTKDEILKSIEIVKHFTEQIPPIYSAKKINGKKAYDYAREKQQINLKPQKIKIYKLELIDFSFEKQEATFYMHVSEGSYVRSILVDIAKQFNNSCVMTELKRIACGNIELNSLLEDCYEEIKIDQIIQLPKFKLNDYEKEQLKYGRRFSSKLPNGVVFALNSKNEIAAIGEIKENRFAPKKVFTERLK</sequence>
<dbReference type="PANTHER" id="PTHR13767">
    <property type="entry name" value="TRNA-PSEUDOURIDINE SYNTHASE"/>
    <property type="match status" value="1"/>
</dbReference>
<dbReference type="EMBL" id="LR215024">
    <property type="protein sequence ID" value="VEU70273.1"/>
    <property type="molecule type" value="Genomic_DNA"/>
</dbReference>
<dbReference type="InterPro" id="IPR002501">
    <property type="entry name" value="PsdUridine_synth_N"/>
</dbReference>
<feature type="active site" description="Nucleophile" evidence="5">
    <location>
        <position position="36"/>
    </location>
</feature>
<dbReference type="HAMAP" id="MF_01080">
    <property type="entry name" value="TruB_bact"/>
    <property type="match status" value="1"/>
</dbReference>
<comment type="function">
    <text evidence="5">Responsible for synthesis of pseudouridine from uracil-55 in the psi GC loop of transfer RNAs.</text>
</comment>
<comment type="similarity">
    <text evidence="2 5">Belongs to the pseudouridine synthase TruB family. Type 1 subfamily.</text>
</comment>
<gene>
    <name evidence="5 7" type="primary">truB</name>
    <name evidence="7" type="ORF">NCTC10194_00277</name>
</gene>
<keyword evidence="4 5" id="KW-0413">Isomerase</keyword>